<accession>A0A5R9JIG8</accession>
<keyword evidence="2" id="KW-0813">Transport</keyword>
<keyword evidence="10" id="KW-1185">Reference proteome</keyword>
<feature type="transmembrane region" description="Helical" evidence="7">
    <location>
        <begin position="90"/>
        <end position="110"/>
    </location>
</feature>
<feature type="transmembrane region" description="Helical" evidence="7">
    <location>
        <begin position="235"/>
        <end position="257"/>
    </location>
</feature>
<dbReference type="AlphaFoldDB" id="A0A5R9JIG8"/>
<feature type="transmembrane region" description="Helical" evidence="7">
    <location>
        <begin position="149"/>
        <end position="167"/>
    </location>
</feature>
<feature type="domain" description="Major facilitator superfamily (MFS) profile" evidence="8">
    <location>
        <begin position="25"/>
        <end position="471"/>
    </location>
</feature>
<dbReference type="GO" id="GO:0005886">
    <property type="term" value="C:plasma membrane"/>
    <property type="evidence" value="ECO:0007669"/>
    <property type="project" value="UniProtKB-SubCell"/>
</dbReference>
<dbReference type="PANTHER" id="PTHR42718:SF46">
    <property type="entry name" value="BLR6921 PROTEIN"/>
    <property type="match status" value="1"/>
</dbReference>
<dbReference type="PANTHER" id="PTHR42718">
    <property type="entry name" value="MAJOR FACILITATOR SUPERFAMILY MULTIDRUG TRANSPORTER MFSC"/>
    <property type="match status" value="1"/>
</dbReference>
<dbReference type="Proteomes" id="UP000305654">
    <property type="component" value="Unassembled WGS sequence"/>
</dbReference>
<feature type="transmembrane region" description="Helical" evidence="7">
    <location>
        <begin position="343"/>
        <end position="363"/>
    </location>
</feature>
<feature type="transmembrane region" description="Helical" evidence="7">
    <location>
        <begin position="408"/>
        <end position="430"/>
    </location>
</feature>
<dbReference type="Pfam" id="PF07690">
    <property type="entry name" value="MFS_1"/>
    <property type="match status" value="1"/>
</dbReference>
<dbReference type="InterPro" id="IPR020846">
    <property type="entry name" value="MFS_dom"/>
</dbReference>
<dbReference type="PROSITE" id="PS50850">
    <property type="entry name" value="MFS"/>
    <property type="match status" value="1"/>
</dbReference>
<gene>
    <name evidence="9" type="ORF">FE263_02590</name>
</gene>
<comment type="caution">
    <text evidence="9">The sequence shown here is derived from an EMBL/GenBank/DDBJ whole genome shotgun (WGS) entry which is preliminary data.</text>
</comment>
<keyword evidence="3" id="KW-1003">Cell membrane</keyword>
<feature type="transmembrane region" description="Helical" evidence="7">
    <location>
        <begin position="278"/>
        <end position="299"/>
    </location>
</feature>
<feature type="transmembrane region" description="Helical" evidence="7">
    <location>
        <begin position="311"/>
        <end position="331"/>
    </location>
</feature>
<organism evidence="9 10">
    <name type="scientific">Lichenicoccus roseus</name>
    <dbReference type="NCBI Taxonomy" id="2683649"/>
    <lineage>
        <taxon>Bacteria</taxon>
        <taxon>Pseudomonadati</taxon>
        <taxon>Pseudomonadota</taxon>
        <taxon>Alphaproteobacteria</taxon>
        <taxon>Acetobacterales</taxon>
        <taxon>Acetobacteraceae</taxon>
        <taxon>Lichenicoccus</taxon>
    </lineage>
</organism>
<dbReference type="GO" id="GO:0022857">
    <property type="term" value="F:transmembrane transporter activity"/>
    <property type="evidence" value="ECO:0007669"/>
    <property type="project" value="InterPro"/>
</dbReference>
<keyword evidence="4 7" id="KW-0812">Transmembrane</keyword>
<evidence type="ECO:0000256" key="7">
    <source>
        <dbReference type="SAM" id="Phobius"/>
    </source>
</evidence>
<feature type="transmembrane region" description="Helical" evidence="7">
    <location>
        <begin position="442"/>
        <end position="462"/>
    </location>
</feature>
<feature type="transmembrane region" description="Helical" evidence="7">
    <location>
        <begin position="59"/>
        <end position="78"/>
    </location>
</feature>
<dbReference type="InterPro" id="IPR011701">
    <property type="entry name" value="MFS"/>
</dbReference>
<feature type="transmembrane region" description="Helical" evidence="7">
    <location>
        <begin position="179"/>
        <end position="200"/>
    </location>
</feature>
<proteinExistence type="predicted"/>
<dbReference type="Gene3D" id="1.20.1250.20">
    <property type="entry name" value="MFS general substrate transporter like domains"/>
    <property type="match status" value="1"/>
</dbReference>
<evidence type="ECO:0000256" key="4">
    <source>
        <dbReference type="ARBA" id="ARBA00022692"/>
    </source>
</evidence>
<sequence length="479" mass="50561">MRWLPTVRSRAVDGPARLGGRARTTALIVASALLMEQLDSTVLTTALPAMSRSFAVDPLHMSVALTSYLVGLAVFIPASGRFADRLGSRTVFRAAIALFVLGSLLCAQAPNLPLLAAARLLQGLGGAMMVPVGRLVLLRTVPKAQIVSAMSWMLVPASLGPMLGPPLGGILTTYLSWRWIFYINLPIGLLGMVLTTRYIPQLRDPEDGGFDPIGMAQSGISLACLIFGLESASRGAGSMGATVAILAVGLAAGLLYARHARRTTNPILDFRLMREPTFRLSVLGGSATRIATGGSAFLIPSMLQLGFGLSAAQSGLVTFCGPLGAVCMRIFTRRLLRRYGFRTLMTMNGLSAGVLLFACALFRPGWPFWILSLVLFLNGLAQSLQYMSYNTIAYADIKGERMSAATSFYTTFQQMTLTLGICIAAGSMAVSRALAGRQAIGLADFSVALGVVGALALLAAPVSSRLDPLAGREISGHGA</sequence>
<feature type="transmembrane region" description="Helical" evidence="7">
    <location>
        <begin position="26"/>
        <end position="47"/>
    </location>
</feature>
<evidence type="ECO:0000259" key="8">
    <source>
        <dbReference type="PROSITE" id="PS50850"/>
    </source>
</evidence>
<dbReference type="EMBL" id="VCDI01000001">
    <property type="protein sequence ID" value="TLU74118.1"/>
    <property type="molecule type" value="Genomic_DNA"/>
</dbReference>
<dbReference type="RefSeq" id="WP_138324371.1">
    <property type="nucleotide sequence ID" value="NZ_VCDI01000001.1"/>
</dbReference>
<evidence type="ECO:0000256" key="1">
    <source>
        <dbReference type="ARBA" id="ARBA00004651"/>
    </source>
</evidence>
<protein>
    <submittedName>
        <fullName evidence="9">MFS transporter</fullName>
    </submittedName>
</protein>
<dbReference type="Gene3D" id="1.20.1720.10">
    <property type="entry name" value="Multidrug resistance protein D"/>
    <property type="match status" value="1"/>
</dbReference>
<dbReference type="InterPro" id="IPR036259">
    <property type="entry name" value="MFS_trans_sf"/>
</dbReference>
<reference evidence="9 10" key="1">
    <citation type="submission" date="2019-05" db="EMBL/GenBank/DDBJ databases">
        <authorList>
            <person name="Pankratov T."/>
            <person name="Grouzdev D."/>
        </authorList>
    </citation>
    <scope>NUCLEOTIDE SEQUENCE [LARGE SCALE GENOMIC DNA]</scope>
    <source>
        <strain evidence="9 10">KEBCLARHB70R</strain>
    </source>
</reference>
<evidence type="ECO:0000256" key="5">
    <source>
        <dbReference type="ARBA" id="ARBA00022989"/>
    </source>
</evidence>
<evidence type="ECO:0000256" key="2">
    <source>
        <dbReference type="ARBA" id="ARBA00022448"/>
    </source>
</evidence>
<evidence type="ECO:0000256" key="6">
    <source>
        <dbReference type="ARBA" id="ARBA00023136"/>
    </source>
</evidence>
<comment type="subcellular location">
    <subcellularLocation>
        <location evidence="1">Cell membrane</location>
        <topology evidence="1">Multi-pass membrane protein</topology>
    </subcellularLocation>
</comment>
<keyword evidence="5 7" id="KW-1133">Transmembrane helix</keyword>
<evidence type="ECO:0000313" key="9">
    <source>
        <dbReference type="EMBL" id="TLU74118.1"/>
    </source>
</evidence>
<evidence type="ECO:0000313" key="10">
    <source>
        <dbReference type="Proteomes" id="UP000305654"/>
    </source>
</evidence>
<dbReference type="SUPFAM" id="SSF103473">
    <property type="entry name" value="MFS general substrate transporter"/>
    <property type="match status" value="1"/>
</dbReference>
<name>A0A5R9JIG8_9PROT</name>
<dbReference type="OrthoDB" id="9771737at2"/>
<keyword evidence="6 7" id="KW-0472">Membrane</keyword>
<evidence type="ECO:0000256" key="3">
    <source>
        <dbReference type="ARBA" id="ARBA00022475"/>
    </source>
</evidence>
<feature type="transmembrane region" description="Helical" evidence="7">
    <location>
        <begin position="369"/>
        <end position="387"/>
    </location>
</feature>